<dbReference type="Pfam" id="PF12619">
    <property type="entry name" value="MCM2_N"/>
    <property type="match status" value="1"/>
</dbReference>
<dbReference type="GO" id="GO:0005524">
    <property type="term" value="F:ATP binding"/>
    <property type="evidence" value="ECO:0007669"/>
    <property type="project" value="InterPro"/>
</dbReference>
<feature type="region of interest" description="Disordered" evidence="1">
    <location>
        <begin position="1"/>
        <end position="84"/>
    </location>
</feature>
<dbReference type="Gene3D" id="3.30.1640.10">
    <property type="entry name" value="mini-chromosome maintenance (MCM) complex, chain A, domain 1"/>
    <property type="match status" value="1"/>
</dbReference>
<dbReference type="GO" id="GO:0003677">
    <property type="term" value="F:DNA binding"/>
    <property type="evidence" value="ECO:0007669"/>
    <property type="project" value="InterPro"/>
</dbReference>
<organism evidence="2 3">
    <name type="scientific">Cerrena zonata</name>
    <dbReference type="NCBI Taxonomy" id="2478898"/>
    <lineage>
        <taxon>Eukaryota</taxon>
        <taxon>Fungi</taxon>
        <taxon>Dikarya</taxon>
        <taxon>Basidiomycota</taxon>
        <taxon>Agaricomycotina</taxon>
        <taxon>Agaricomycetes</taxon>
        <taxon>Polyporales</taxon>
        <taxon>Cerrenaceae</taxon>
        <taxon>Cerrena</taxon>
    </lineage>
</organism>
<feature type="compositionally biased region" description="Acidic residues" evidence="1">
    <location>
        <begin position="60"/>
        <end position="75"/>
    </location>
</feature>
<dbReference type="AlphaFoldDB" id="A0AAW0FK05"/>
<gene>
    <name evidence="2" type="ORF">QCA50_017649</name>
</gene>
<keyword evidence="3" id="KW-1185">Reference proteome</keyword>
<proteinExistence type="predicted"/>
<dbReference type="InterPro" id="IPR008045">
    <property type="entry name" value="MCM2"/>
</dbReference>
<dbReference type="GO" id="GO:0005634">
    <property type="term" value="C:nucleus"/>
    <property type="evidence" value="ECO:0007669"/>
    <property type="project" value="InterPro"/>
</dbReference>
<dbReference type="GO" id="GO:0042555">
    <property type="term" value="C:MCM complex"/>
    <property type="evidence" value="ECO:0007669"/>
    <property type="project" value="InterPro"/>
</dbReference>
<feature type="compositionally biased region" description="Pro residues" evidence="1">
    <location>
        <begin position="31"/>
        <end position="40"/>
    </location>
</feature>
<dbReference type="Proteomes" id="UP001385951">
    <property type="component" value="Unassembled WGS sequence"/>
</dbReference>
<name>A0AAW0FK05_9APHY</name>
<dbReference type="EMBL" id="JASBNA010000061">
    <property type="protein sequence ID" value="KAK7679264.1"/>
    <property type="molecule type" value="Genomic_DNA"/>
</dbReference>
<reference evidence="2 3" key="1">
    <citation type="submission" date="2022-09" db="EMBL/GenBank/DDBJ databases">
        <authorList>
            <person name="Palmer J.M."/>
        </authorList>
    </citation>
    <scope>NUCLEOTIDE SEQUENCE [LARGE SCALE GENOMIC DNA]</scope>
    <source>
        <strain evidence="2 3">DSM 7382</strain>
    </source>
</reference>
<accession>A0AAW0FK05</accession>
<evidence type="ECO:0000256" key="1">
    <source>
        <dbReference type="SAM" id="MobiDB-lite"/>
    </source>
</evidence>
<dbReference type="GO" id="GO:0006270">
    <property type="term" value="P:DNA replication initiation"/>
    <property type="evidence" value="ECO:0007669"/>
    <property type="project" value="InterPro"/>
</dbReference>
<evidence type="ECO:0000313" key="3">
    <source>
        <dbReference type="Proteomes" id="UP001385951"/>
    </source>
</evidence>
<sequence>MSSPIEHNRRKRQAEDDVEEDNSQANSSPIPSSPPLPSSPAIPYADEEEEIHNDVADLNPSEDEEEGVDLMDDMERDYRANEKEDRYDISNIDDEEYEEMDIGDRRKIDERLNRNDMIFGRERGADNMYLDDGSERDEELNEFGLPFQRRRRRRYEDEDDAMLADEDIEPFNEELSLESLTDVKAASITEWILQPAVSRSIARELKSFLLEYTDEKGRSVYGARIRTLGEINSESLDLLLQLKC</sequence>
<evidence type="ECO:0000313" key="2">
    <source>
        <dbReference type="EMBL" id="KAK7679264.1"/>
    </source>
</evidence>
<protein>
    <submittedName>
        <fullName evidence="2">Uncharacterized protein</fullName>
    </submittedName>
</protein>
<comment type="caution">
    <text evidence="2">The sequence shown here is derived from an EMBL/GenBank/DDBJ whole genome shotgun (WGS) entry which is preliminary data.</text>
</comment>